<dbReference type="EMBL" id="PSQE01000008">
    <property type="protein sequence ID" value="RHN42633.1"/>
    <property type="molecule type" value="Genomic_DNA"/>
</dbReference>
<dbReference type="FunFam" id="3.40.1810.10:FF:000006">
    <property type="entry name" value="Agamous-like MADS-box protein AGL62"/>
    <property type="match status" value="1"/>
</dbReference>
<keyword evidence="11" id="KW-1185">Reference proteome</keyword>
<sequence length="177" mass="20629">MNMDNLRKKNTGRRKIEIKKLEKETNKQVTFSKRRQGLFRKASELCTLCDVHAAIIVFSPAGKLHCFGEPNTDQILNSYINGTIEFDVSNSTGNSSTYKEYNKQYEEALKVLEMEKQKLADVENLTKIWNMGNWWNESIDEMNSDQLEEFMESISELKRKLLEKADEHANTMMFSML</sequence>
<dbReference type="InterPro" id="IPR036879">
    <property type="entry name" value="TF_MADSbox_sf"/>
</dbReference>
<dbReference type="CDD" id="cd00265">
    <property type="entry name" value="MADS_MEF2_like"/>
    <property type="match status" value="1"/>
</dbReference>
<dbReference type="SMART" id="SM00432">
    <property type="entry name" value="MADS"/>
    <property type="match status" value="1"/>
</dbReference>
<evidence type="ECO:0000313" key="12">
    <source>
        <dbReference type="Proteomes" id="UP000265566"/>
    </source>
</evidence>
<dbReference type="Gramene" id="rna49098">
    <property type="protein sequence ID" value="RHN42633.1"/>
    <property type="gene ID" value="gene49098"/>
</dbReference>
<feature type="domain" description="MADS-box" evidence="7">
    <location>
        <begin position="11"/>
        <end position="71"/>
    </location>
</feature>
<keyword evidence="5" id="KW-0539">Nucleus</keyword>
<accession>G7LIR5</accession>
<dbReference type="eggNOG" id="KOG0014">
    <property type="taxonomic scope" value="Eukaryota"/>
</dbReference>
<dbReference type="InterPro" id="IPR033896">
    <property type="entry name" value="MEF2-like_N"/>
</dbReference>
<dbReference type="PRINTS" id="PR00404">
    <property type="entry name" value="MADSDOMAIN"/>
</dbReference>
<dbReference type="Proteomes" id="UP000265566">
    <property type="component" value="Chromosome 8"/>
</dbReference>
<dbReference type="GO" id="GO:0000978">
    <property type="term" value="F:RNA polymerase II cis-regulatory region sequence-specific DNA binding"/>
    <property type="evidence" value="ECO:0000318"/>
    <property type="project" value="GO_Central"/>
</dbReference>
<dbReference type="Proteomes" id="UP000002051">
    <property type="component" value="Chromosome 8"/>
</dbReference>
<dbReference type="Gene3D" id="3.40.1810.10">
    <property type="entry name" value="Transcription factor, MADS-box"/>
    <property type="match status" value="1"/>
</dbReference>
<dbReference type="PANTHER" id="PTHR11945:SF762">
    <property type="entry name" value="AGAMOUS-LIKE MADS-BOX PROTEIN AGL62"/>
    <property type="match status" value="1"/>
</dbReference>
<reference evidence="10" key="3">
    <citation type="submission" date="2015-04" db="UniProtKB">
        <authorList>
            <consortium name="EnsemblPlants"/>
        </authorList>
    </citation>
    <scope>IDENTIFICATION</scope>
    <source>
        <strain evidence="10">cv. Jemalong A17</strain>
    </source>
</reference>
<comment type="subcellular location">
    <subcellularLocation>
        <location evidence="1">Nucleus</location>
    </subcellularLocation>
</comment>
<evidence type="ECO:0000256" key="5">
    <source>
        <dbReference type="ARBA" id="ARBA00023242"/>
    </source>
</evidence>
<dbReference type="AlphaFoldDB" id="G7LIR5"/>
<reference evidence="9" key="5">
    <citation type="journal article" date="2018" name="Nat. Plants">
        <title>Whole-genome landscape of Medicago truncatula symbiotic genes.</title>
        <authorList>
            <person name="Pecrix Y."/>
            <person name="Gamas P."/>
            <person name="Carrere S."/>
        </authorList>
    </citation>
    <scope>NUCLEOTIDE SEQUENCE</scope>
    <source>
        <tissue evidence="9">Leaves</tissue>
    </source>
</reference>
<dbReference type="KEGG" id="mtr:11411373"/>
<dbReference type="GO" id="GO:0000981">
    <property type="term" value="F:DNA-binding transcription factor activity, RNA polymerase II-specific"/>
    <property type="evidence" value="ECO:0000318"/>
    <property type="project" value="GO_Central"/>
</dbReference>
<protein>
    <submittedName>
        <fullName evidence="8">MADS-box transcription factor family protein</fullName>
    </submittedName>
    <submittedName>
        <fullName evidence="9">Putative transcription factor MADS-type1 family</fullName>
    </submittedName>
</protein>
<dbReference type="OrthoDB" id="1896642at2759"/>
<keyword evidence="4" id="KW-0804">Transcription</keyword>
<dbReference type="OMA" id="DHCPSQD"/>
<dbReference type="HOGENOM" id="CLU_053053_5_3_1"/>
<feature type="coiled-coil region" evidence="6">
    <location>
        <begin position="98"/>
        <end position="167"/>
    </location>
</feature>
<name>G7LIR5_MEDTR</name>
<evidence type="ECO:0000256" key="2">
    <source>
        <dbReference type="ARBA" id="ARBA00023015"/>
    </source>
</evidence>
<keyword evidence="6" id="KW-0175">Coiled coil</keyword>
<evidence type="ECO:0000256" key="3">
    <source>
        <dbReference type="ARBA" id="ARBA00023125"/>
    </source>
</evidence>
<dbReference type="InterPro" id="IPR002100">
    <property type="entry name" value="TF_MADSbox"/>
</dbReference>
<proteinExistence type="predicted"/>
<reference evidence="8 11" key="2">
    <citation type="journal article" date="2014" name="BMC Genomics">
        <title>An improved genome release (version Mt4.0) for the model legume Medicago truncatula.</title>
        <authorList>
            <person name="Tang H."/>
            <person name="Krishnakumar V."/>
            <person name="Bidwell S."/>
            <person name="Rosen B."/>
            <person name="Chan A."/>
            <person name="Zhou S."/>
            <person name="Gentzbittel L."/>
            <person name="Childs K.L."/>
            <person name="Yandell M."/>
            <person name="Gundlach H."/>
            <person name="Mayer K.F."/>
            <person name="Schwartz D.C."/>
            <person name="Town C.D."/>
        </authorList>
    </citation>
    <scope>GENOME REANNOTATION</scope>
    <source>
        <strain evidence="10 11">cv. Jemalong A17</strain>
    </source>
</reference>
<dbReference type="PaxDb" id="3880-AET04240"/>
<dbReference type="GO" id="GO:0005634">
    <property type="term" value="C:nucleus"/>
    <property type="evidence" value="ECO:0007669"/>
    <property type="project" value="UniProtKB-SubCell"/>
</dbReference>
<gene>
    <name evidence="10" type="primary">11411373</name>
    <name evidence="8" type="ordered locus">MTR_8g086290</name>
    <name evidence="9" type="ORF">MtrunA17_Chr8g0379021</name>
</gene>
<evidence type="ECO:0000313" key="9">
    <source>
        <dbReference type="EMBL" id="RHN42633.1"/>
    </source>
</evidence>
<reference evidence="12" key="4">
    <citation type="journal article" date="2018" name="Nat. Plants">
        <title>Whole-genome landscape of Medicago truncatula symbiotic genes.</title>
        <authorList>
            <person name="Pecrix Y."/>
            <person name="Staton S.E."/>
            <person name="Sallet E."/>
            <person name="Lelandais-Briere C."/>
            <person name="Moreau S."/>
            <person name="Carrere S."/>
            <person name="Blein T."/>
            <person name="Jardinaud M.F."/>
            <person name="Latrasse D."/>
            <person name="Zouine M."/>
            <person name="Zahm M."/>
            <person name="Kreplak J."/>
            <person name="Mayjonade B."/>
            <person name="Satge C."/>
            <person name="Perez M."/>
            <person name="Cauet S."/>
            <person name="Marande W."/>
            <person name="Chantry-Darmon C."/>
            <person name="Lopez-Roques C."/>
            <person name="Bouchez O."/>
            <person name="Berard A."/>
            <person name="Debelle F."/>
            <person name="Munos S."/>
            <person name="Bendahmane A."/>
            <person name="Berges H."/>
            <person name="Niebel A."/>
            <person name="Buitink J."/>
            <person name="Frugier F."/>
            <person name="Benhamed M."/>
            <person name="Crespi M."/>
            <person name="Gouzy J."/>
            <person name="Gamas P."/>
        </authorList>
    </citation>
    <scope>NUCLEOTIDE SEQUENCE [LARGE SCALE GENOMIC DNA]</scope>
    <source>
        <strain evidence="12">cv. Jemalong A17</strain>
    </source>
</reference>
<evidence type="ECO:0000313" key="11">
    <source>
        <dbReference type="Proteomes" id="UP000002051"/>
    </source>
</evidence>
<evidence type="ECO:0000256" key="6">
    <source>
        <dbReference type="SAM" id="Coils"/>
    </source>
</evidence>
<organism evidence="8 11">
    <name type="scientific">Medicago truncatula</name>
    <name type="common">Barrel medic</name>
    <name type="synonym">Medicago tribuloides</name>
    <dbReference type="NCBI Taxonomy" id="3880"/>
    <lineage>
        <taxon>Eukaryota</taxon>
        <taxon>Viridiplantae</taxon>
        <taxon>Streptophyta</taxon>
        <taxon>Embryophyta</taxon>
        <taxon>Tracheophyta</taxon>
        <taxon>Spermatophyta</taxon>
        <taxon>Magnoliopsida</taxon>
        <taxon>eudicotyledons</taxon>
        <taxon>Gunneridae</taxon>
        <taxon>Pentapetalae</taxon>
        <taxon>rosids</taxon>
        <taxon>fabids</taxon>
        <taxon>Fabales</taxon>
        <taxon>Fabaceae</taxon>
        <taxon>Papilionoideae</taxon>
        <taxon>50 kb inversion clade</taxon>
        <taxon>NPAAA clade</taxon>
        <taxon>Hologalegina</taxon>
        <taxon>IRL clade</taxon>
        <taxon>Trifolieae</taxon>
        <taxon>Medicago</taxon>
    </lineage>
</organism>
<evidence type="ECO:0000256" key="4">
    <source>
        <dbReference type="ARBA" id="ARBA00023163"/>
    </source>
</evidence>
<dbReference type="GO" id="GO:0006357">
    <property type="term" value="P:regulation of transcription by RNA polymerase II"/>
    <property type="evidence" value="ECO:0000318"/>
    <property type="project" value="GO_Central"/>
</dbReference>
<dbReference type="SUPFAM" id="SSF55455">
    <property type="entry name" value="SRF-like"/>
    <property type="match status" value="1"/>
</dbReference>
<dbReference type="GO" id="GO:0046983">
    <property type="term" value="F:protein dimerization activity"/>
    <property type="evidence" value="ECO:0007669"/>
    <property type="project" value="InterPro"/>
</dbReference>
<evidence type="ECO:0000313" key="10">
    <source>
        <dbReference type="EnsemblPlants" id="AET04240"/>
    </source>
</evidence>
<keyword evidence="3" id="KW-0238">DNA-binding</keyword>
<dbReference type="GO" id="GO:0045944">
    <property type="term" value="P:positive regulation of transcription by RNA polymerase II"/>
    <property type="evidence" value="ECO:0007669"/>
    <property type="project" value="InterPro"/>
</dbReference>
<reference evidence="8 11" key="1">
    <citation type="journal article" date="2011" name="Nature">
        <title>The Medicago genome provides insight into the evolution of rhizobial symbioses.</title>
        <authorList>
            <person name="Young N.D."/>
            <person name="Debelle F."/>
            <person name="Oldroyd G.E."/>
            <person name="Geurts R."/>
            <person name="Cannon S.B."/>
            <person name="Udvardi M.K."/>
            <person name="Benedito V.A."/>
            <person name="Mayer K.F."/>
            <person name="Gouzy J."/>
            <person name="Schoof H."/>
            <person name="Van de Peer Y."/>
            <person name="Proost S."/>
            <person name="Cook D.R."/>
            <person name="Meyers B.C."/>
            <person name="Spannagl M."/>
            <person name="Cheung F."/>
            <person name="De Mita S."/>
            <person name="Krishnakumar V."/>
            <person name="Gundlach H."/>
            <person name="Zhou S."/>
            <person name="Mudge J."/>
            <person name="Bharti A.K."/>
            <person name="Murray J.D."/>
            <person name="Naoumkina M.A."/>
            <person name="Rosen B."/>
            <person name="Silverstein K.A."/>
            <person name="Tang H."/>
            <person name="Rombauts S."/>
            <person name="Zhao P.X."/>
            <person name="Zhou P."/>
            <person name="Barbe V."/>
            <person name="Bardou P."/>
            <person name="Bechner M."/>
            <person name="Bellec A."/>
            <person name="Berger A."/>
            <person name="Berges H."/>
            <person name="Bidwell S."/>
            <person name="Bisseling T."/>
            <person name="Choisne N."/>
            <person name="Couloux A."/>
            <person name="Denny R."/>
            <person name="Deshpande S."/>
            <person name="Dai X."/>
            <person name="Doyle J.J."/>
            <person name="Dudez A.M."/>
            <person name="Farmer A.D."/>
            <person name="Fouteau S."/>
            <person name="Franken C."/>
            <person name="Gibelin C."/>
            <person name="Gish J."/>
            <person name="Goldstein S."/>
            <person name="Gonzalez A.J."/>
            <person name="Green P.J."/>
            <person name="Hallab A."/>
            <person name="Hartog M."/>
            <person name="Hua A."/>
            <person name="Humphray S.J."/>
            <person name="Jeong D.H."/>
            <person name="Jing Y."/>
            <person name="Jocker A."/>
            <person name="Kenton S.M."/>
            <person name="Kim D.J."/>
            <person name="Klee K."/>
            <person name="Lai H."/>
            <person name="Lang C."/>
            <person name="Lin S."/>
            <person name="Macmil S.L."/>
            <person name="Magdelenat G."/>
            <person name="Matthews L."/>
            <person name="McCorrison J."/>
            <person name="Monaghan E.L."/>
            <person name="Mun J.H."/>
            <person name="Najar F.Z."/>
            <person name="Nicholson C."/>
            <person name="Noirot C."/>
            <person name="O'Bleness M."/>
            <person name="Paule C.R."/>
            <person name="Poulain J."/>
            <person name="Prion F."/>
            <person name="Qin B."/>
            <person name="Qu C."/>
            <person name="Retzel E.F."/>
            <person name="Riddle C."/>
            <person name="Sallet E."/>
            <person name="Samain S."/>
            <person name="Samson N."/>
            <person name="Sanders I."/>
            <person name="Saurat O."/>
            <person name="Scarpelli C."/>
            <person name="Schiex T."/>
            <person name="Segurens B."/>
            <person name="Severin A.J."/>
            <person name="Sherrier D.J."/>
            <person name="Shi R."/>
            <person name="Sims S."/>
            <person name="Singer S.R."/>
            <person name="Sinharoy S."/>
            <person name="Sterck L."/>
            <person name="Viollet A."/>
            <person name="Wang B.B."/>
            <person name="Wang K."/>
            <person name="Wang M."/>
            <person name="Wang X."/>
            <person name="Warfsmann J."/>
            <person name="Weissenbach J."/>
            <person name="White D.D."/>
            <person name="White J.D."/>
            <person name="Wiley G.B."/>
            <person name="Wincker P."/>
            <person name="Xing Y."/>
            <person name="Yang L."/>
            <person name="Yao Z."/>
            <person name="Ying F."/>
            <person name="Zhai J."/>
            <person name="Zhou L."/>
            <person name="Zuber A."/>
            <person name="Denarie J."/>
            <person name="Dixon R.A."/>
            <person name="May G.D."/>
            <person name="Schwartz D.C."/>
            <person name="Rogers J."/>
            <person name="Quetier F."/>
            <person name="Town C.D."/>
            <person name="Roe B.A."/>
        </authorList>
    </citation>
    <scope>NUCLEOTIDE SEQUENCE [LARGE SCALE GENOMIC DNA]</scope>
    <source>
        <strain evidence="8">A17</strain>
        <strain evidence="10 11">cv. Jemalong A17</strain>
    </source>
</reference>
<evidence type="ECO:0000313" key="8">
    <source>
        <dbReference type="EMBL" id="AET04240.1"/>
    </source>
</evidence>
<dbReference type="PANTHER" id="PTHR11945">
    <property type="entry name" value="MADS BOX PROTEIN"/>
    <property type="match status" value="1"/>
</dbReference>
<dbReference type="PROSITE" id="PS50066">
    <property type="entry name" value="MADS_BOX_2"/>
    <property type="match status" value="1"/>
</dbReference>
<evidence type="ECO:0000259" key="7">
    <source>
        <dbReference type="PROSITE" id="PS50066"/>
    </source>
</evidence>
<keyword evidence="2" id="KW-0805">Transcription regulation</keyword>
<dbReference type="STRING" id="3880.G7LIR5"/>
<evidence type="ECO:0000256" key="1">
    <source>
        <dbReference type="ARBA" id="ARBA00004123"/>
    </source>
</evidence>
<dbReference type="EnsemblPlants" id="AET04240">
    <property type="protein sequence ID" value="AET04240"/>
    <property type="gene ID" value="MTR_8g086290"/>
</dbReference>
<dbReference type="Pfam" id="PF00319">
    <property type="entry name" value="SRF-TF"/>
    <property type="match status" value="1"/>
</dbReference>
<dbReference type="EMBL" id="CM001224">
    <property type="protein sequence ID" value="AET04240.1"/>
    <property type="molecule type" value="Genomic_DNA"/>
</dbReference>